<evidence type="ECO:0000313" key="1">
    <source>
        <dbReference type="EMBL" id="ADN35456.1"/>
    </source>
</evidence>
<dbReference type="PANTHER" id="PTHR35866">
    <property type="entry name" value="PUTATIVE-RELATED"/>
    <property type="match status" value="1"/>
</dbReference>
<keyword evidence="2" id="KW-1185">Reference proteome</keyword>
<dbReference type="AlphaFoldDB" id="E1RIE3"/>
<name>E1RIE3_METP4</name>
<dbReference type="Pfam" id="PF03692">
    <property type="entry name" value="CxxCxxCC"/>
    <property type="match status" value="1"/>
</dbReference>
<evidence type="ECO:0000313" key="2">
    <source>
        <dbReference type="Proteomes" id="UP000006565"/>
    </source>
</evidence>
<evidence type="ECO:0008006" key="3">
    <source>
        <dbReference type="Google" id="ProtNLM"/>
    </source>
</evidence>
<organism evidence="1 2">
    <name type="scientific">Methanolacinia petrolearia (strain DSM 11571 / OCM 486 / SEBR 4847)</name>
    <name type="common">Methanoplanus petrolearius</name>
    <dbReference type="NCBI Taxonomy" id="679926"/>
    <lineage>
        <taxon>Archaea</taxon>
        <taxon>Methanobacteriati</taxon>
        <taxon>Methanobacteriota</taxon>
        <taxon>Stenosarchaea group</taxon>
        <taxon>Methanomicrobia</taxon>
        <taxon>Methanomicrobiales</taxon>
        <taxon>Methanomicrobiaceae</taxon>
        <taxon>Methanolacinia</taxon>
    </lineage>
</organism>
<protein>
    <recommendedName>
        <fullName evidence="3">Fe-S oxidoreductase</fullName>
    </recommendedName>
</protein>
<accession>E1RIE3</accession>
<sequence length="180" mass="20429">MIKHEELKAKIKETGFSCRMCGQCCSLISDNSNLVLVSAPEIRRIMDGTGLTWGEIAEPYPETLIGDKGEEYTFAWCLNRTEKKCRFLNEDSRCSIYGYRPQICRTYPFMLDESGLLTFECPGTGDKVSEEAAGRIAEELIERARFEREELEKIEKIFSSAELKSDKMNIIDSEGVKTIG</sequence>
<proteinExistence type="predicted"/>
<dbReference type="PANTHER" id="PTHR35866:SF2">
    <property type="entry name" value="YKGJ FAMILY CYSTEINE CLUSTER PROTEIN"/>
    <property type="match status" value="1"/>
</dbReference>
<dbReference type="KEGG" id="mpi:Mpet_0682"/>
<dbReference type="EMBL" id="CP002117">
    <property type="protein sequence ID" value="ADN35456.1"/>
    <property type="molecule type" value="Genomic_DNA"/>
</dbReference>
<dbReference type="STRING" id="679926.Mpet_0682"/>
<dbReference type="eggNOG" id="arCOG02579">
    <property type="taxonomic scope" value="Archaea"/>
</dbReference>
<dbReference type="HOGENOM" id="CLU_074745_0_0_2"/>
<dbReference type="InterPro" id="IPR005358">
    <property type="entry name" value="Puta_zinc/iron-chelating_dom"/>
</dbReference>
<dbReference type="OrthoDB" id="36424at2157"/>
<reference evidence="1 2" key="1">
    <citation type="journal article" date="2010" name="Stand. Genomic Sci.">
        <title>Complete genome sequence of Methanoplanus petrolearius type strain (SEBR 4847).</title>
        <authorList>
            <person name="Brambilla E."/>
            <person name="Djao O.D."/>
            <person name="Daligault H."/>
            <person name="Lapidus A."/>
            <person name="Lucas S."/>
            <person name="Hammon N."/>
            <person name="Nolan M."/>
            <person name="Tice H."/>
            <person name="Cheng J.F."/>
            <person name="Han C."/>
            <person name="Tapia R."/>
            <person name="Goodwin L."/>
            <person name="Pitluck S."/>
            <person name="Liolios K."/>
            <person name="Ivanova N."/>
            <person name="Mavromatis K."/>
            <person name="Mikhailova N."/>
            <person name="Pati A."/>
            <person name="Chen A."/>
            <person name="Palaniappan K."/>
            <person name="Land M."/>
            <person name="Hauser L."/>
            <person name="Chang Y.J."/>
            <person name="Jeffries C.D."/>
            <person name="Rohde M."/>
            <person name="Spring S."/>
            <person name="Sikorski J."/>
            <person name="Goker M."/>
            <person name="Woyke T."/>
            <person name="Bristow J."/>
            <person name="Eisen J.A."/>
            <person name="Markowitz V."/>
            <person name="Hugenholtz P."/>
            <person name="Kyrpides N.C."/>
            <person name="Klenk H.P."/>
        </authorList>
    </citation>
    <scope>NUCLEOTIDE SEQUENCE [LARGE SCALE GENOMIC DNA]</scope>
    <source>
        <strain evidence="2">DSM 11571 / OCM 486 / SEBR 4847</strain>
    </source>
</reference>
<gene>
    <name evidence="1" type="ordered locus">Mpet_0682</name>
</gene>
<dbReference type="Proteomes" id="UP000006565">
    <property type="component" value="Chromosome"/>
</dbReference>